<evidence type="ECO:0000259" key="4">
    <source>
        <dbReference type="Pfam" id="PF21447"/>
    </source>
</evidence>
<dbReference type="InterPro" id="IPR043129">
    <property type="entry name" value="ATPase_NBD"/>
</dbReference>
<comment type="similarity">
    <text evidence="1">Belongs to the GppA/Ppx family.</text>
</comment>
<dbReference type="PANTHER" id="PTHR30005:SF0">
    <property type="entry name" value="RETROGRADE REGULATION PROTEIN 2"/>
    <property type="match status" value="1"/>
</dbReference>
<sequence>MKRSIAIIDLGSNSIRMNIIGINERGGYSIFDQASEMVRLSEGMGDSLILQDKPIKRTIDALLYFKKLIEVNNTKEVYALATAAVRMAVNQEVFLKQVKKATGFDFIVLSGNQEAYYDYLGVVNSMSLDDALILDIGGGSTELIWMKNRVLKEAVSLPFGSVTLTERFSMIKHKKKRIEAAHKYIDKYLDQLPWLKELRGKPVIGLGGVIRTLGKIDRDLNGYPIENMHNYRMHEDEVDSICEKIISTDEKELDKISGISKKRADIIKLGILPFKCIFERIDSPEIRISGNGLRDGYFYEKYFPSIGYPVIVEDVLLQSKQNMINRFEINERHAKHVQFIVLKLFNALSSITNYKDTDKKILSTAALLHDIGTHIEYYDHHVHGFYLILNGRLEGLTNPERISVAFLVGSHREAGIKSRMVDFENILSKAELNRLGKLVVLLNIAEQLDRAENCAVKDLEIIIESDRVLIKLISDESTELEKASAKRFSERFEKQYQIPLSII</sequence>
<dbReference type="SUPFAM" id="SSF109604">
    <property type="entry name" value="HD-domain/PDEase-like"/>
    <property type="match status" value="1"/>
</dbReference>
<dbReference type="InterPro" id="IPR030673">
    <property type="entry name" value="PyroPPase_GppA_Ppx"/>
</dbReference>
<feature type="domain" description="Ppx/GppA phosphatase N-terminal" evidence="3">
    <location>
        <begin position="29"/>
        <end position="301"/>
    </location>
</feature>
<evidence type="ECO:0000256" key="1">
    <source>
        <dbReference type="ARBA" id="ARBA00007125"/>
    </source>
</evidence>
<dbReference type="Gene3D" id="1.10.3210.10">
    <property type="entry name" value="Hypothetical protein af1432"/>
    <property type="match status" value="1"/>
</dbReference>
<comment type="caution">
    <text evidence="5">The sequence shown here is derived from an EMBL/GenBank/DDBJ whole genome shotgun (WGS) entry which is preliminary data.</text>
</comment>
<dbReference type="EMBL" id="JARYZI010000005">
    <property type="protein sequence ID" value="MDH8678428.1"/>
    <property type="molecule type" value="Genomic_DNA"/>
</dbReference>
<feature type="domain" description="Ppx/GppA phosphatase C-terminal" evidence="4">
    <location>
        <begin position="319"/>
        <end position="472"/>
    </location>
</feature>
<evidence type="ECO:0000313" key="5">
    <source>
        <dbReference type="EMBL" id="MDH8678428.1"/>
    </source>
</evidence>
<dbReference type="InterPro" id="IPR048950">
    <property type="entry name" value="Ppx_GppA_C"/>
</dbReference>
<dbReference type="CDD" id="cd24052">
    <property type="entry name" value="ASKHA_NBD_HpPPX-GppA-like"/>
    <property type="match status" value="1"/>
</dbReference>
<dbReference type="Pfam" id="PF21447">
    <property type="entry name" value="Ppx-GppA_III"/>
    <property type="match status" value="1"/>
</dbReference>
<dbReference type="SUPFAM" id="SSF53067">
    <property type="entry name" value="Actin-like ATPase domain"/>
    <property type="match status" value="2"/>
</dbReference>
<dbReference type="InterPro" id="IPR003695">
    <property type="entry name" value="Ppx_GppA_N"/>
</dbReference>
<keyword evidence="6" id="KW-1185">Reference proteome</keyword>
<accession>A0ABT6NDC8</accession>
<dbReference type="Gene3D" id="3.30.420.40">
    <property type="match status" value="1"/>
</dbReference>
<dbReference type="InterPro" id="IPR050273">
    <property type="entry name" value="GppA/Ppx_hydrolase"/>
</dbReference>
<dbReference type="PIRSF" id="PIRSF001267">
    <property type="entry name" value="Pyrophosphatase_GppA_Ppx"/>
    <property type="match status" value="1"/>
</dbReference>
<dbReference type="Gene3D" id="3.30.420.150">
    <property type="entry name" value="Exopolyphosphatase. Domain 2"/>
    <property type="match status" value="1"/>
</dbReference>
<dbReference type="Proteomes" id="UP001158045">
    <property type="component" value="Unassembled WGS sequence"/>
</dbReference>
<dbReference type="PANTHER" id="PTHR30005">
    <property type="entry name" value="EXOPOLYPHOSPHATASE"/>
    <property type="match status" value="1"/>
</dbReference>
<gene>
    <name evidence="5" type="ORF">QE109_09740</name>
</gene>
<evidence type="ECO:0000256" key="2">
    <source>
        <dbReference type="ARBA" id="ARBA00022801"/>
    </source>
</evidence>
<organism evidence="5 6">
    <name type="scientific">Fusibacter bizertensis</name>
    <dbReference type="NCBI Taxonomy" id="1488331"/>
    <lineage>
        <taxon>Bacteria</taxon>
        <taxon>Bacillati</taxon>
        <taxon>Bacillota</taxon>
        <taxon>Clostridia</taxon>
        <taxon>Eubacteriales</taxon>
        <taxon>Eubacteriales Family XII. Incertae Sedis</taxon>
        <taxon>Fusibacter</taxon>
    </lineage>
</organism>
<protein>
    <submittedName>
        <fullName evidence="5">Ppx/GppA phosphatase family protein</fullName>
    </submittedName>
</protein>
<dbReference type="RefSeq" id="WP_281094268.1">
    <property type="nucleotide sequence ID" value="NZ_JARYZI010000005.1"/>
</dbReference>
<reference evidence="5 6" key="1">
    <citation type="submission" date="2023-04" db="EMBL/GenBank/DDBJ databases">
        <title>Fusibacter bizertensis strain WBS, isolated from littoral bottom sediments of the Arctic seas - biochemical and genomic analysis.</title>
        <authorList>
            <person name="Brioukhanov A.L."/>
        </authorList>
    </citation>
    <scope>NUCLEOTIDE SEQUENCE [LARGE SCALE GENOMIC DNA]</scope>
    <source>
        <strain evidence="5 6">WBS</strain>
    </source>
</reference>
<name>A0ABT6NDC8_9FIRM</name>
<keyword evidence="2" id="KW-0378">Hydrolase</keyword>
<proteinExistence type="inferred from homology"/>
<dbReference type="Pfam" id="PF02541">
    <property type="entry name" value="Ppx-GppA"/>
    <property type="match status" value="1"/>
</dbReference>
<evidence type="ECO:0000259" key="3">
    <source>
        <dbReference type="Pfam" id="PF02541"/>
    </source>
</evidence>
<evidence type="ECO:0000313" key="6">
    <source>
        <dbReference type="Proteomes" id="UP001158045"/>
    </source>
</evidence>